<dbReference type="AlphaFoldDB" id="A0A1H2W814"/>
<dbReference type="GO" id="GO:0005524">
    <property type="term" value="F:ATP binding"/>
    <property type="evidence" value="ECO:0007669"/>
    <property type="project" value="UniProtKB-KW"/>
</dbReference>
<dbReference type="Gene3D" id="3.40.50.300">
    <property type="entry name" value="P-loop containing nucleotide triphosphate hydrolases"/>
    <property type="match status" value="1"/>
</dbReference>
<dbReference type="RefSeq" id="WP_091287700.1">
    <property type="nucleotide sequence ID" value="NZ_FNON01000001.1"/>
</dbReference>
<dbReference type="SUPFAM" id="SSF52540">
    <property type="entry name" value="P-loop containing nucleoside triphosphate hydrolases"/>
    <property type="match status" value="1"/>
</dbReference>
<dbReference type="InterPro" id="IPR003439">
    <property type="entry name" value="ABC_transporter-like_ATP-bd"/>
</dbReference>
<dbReference type="GO" id="GO:0016887">
    <property type="term" value="F:ATP hydrolysis activity"/>
    <property type="evidence" value="ECO:0007669"/>
    <property type="project" value="InterPro"/>
</dbReference>
<dbReference type="EMBL" id="FNON01000001">
    <property type="protein sequence ID" value="SDW76697.1"/>
    <property type="molecule type" value="Genomic_DNA"/>
</dbReference>
<proteinExistence type="predicted"/>
<keyword evidence="7" id="KW-1185">Reference proteome</keyword>
<evidence type="ECO:0000259" key="5">
    <source>
        <dbReference type="PROSITE" id="PS50893"/>
    </source>
</evidence>
<dbReference type="Pfam" id="PF00005">
    <property type="entry name" value="ABC_tran"/>
    <property type="match status" value="1"/>
</dbReference>
<protein>
    <submittedName>
        <fullName evidence="6">Iron complex transport system ATP-binding protein</fullName>
    </submittedName>
</protein>
<dbReference type="Proteomes" id="UP000199515">
    <property type="component" value="Unassembled WGS sequence"/>
</dbReference>
<dbReference type="OrthoDB" id="4131at2"/>
<dbReference type="STRING" id="589385.SAMN05421504_1011452"/>
<dbReference type="PROSITE" id="PS50893">
    <property type="entry name" value="ABC_TRANSPORTER_2"/>
    <property type="match status" value="1"/>
</dbReference>
<dbReference type="CDD" id="cd03214">
    <property type="entry name" value="ABC_Iron-Siderophores_B12_Hemin"/>
    <property type="match status" value="1"/>
</dbReference>
<reference evidence="6 7" key="1">
    <citation type="submission" date="2016-10" db="EMBL/GenBank/DDBJ databases">
        <authorList>
            <person name="de Groot N.N."/>
        </authorList>
    </citation>
    <scope>NUCLEOTIDE SEQUENCE [LARGE SCALE GENOMIC DNA]</scope>
    <source>
        <strain evidence="6 7">CPCC 202699</strain>
    </source>
</reference>
<accession>A0A1H2W814</accession>
<keyword evidence="4" id="KW-1278">Translocase</keyword>
<evidence type="ECO:0000256" key="4">
    <source>
        <dbReference type="ARBA" id="ARBA00022967"/>
    </source>
</evidence>
<evidence type="ECO:0000313" key="6">
    <source>
        <dbReference type="EMBL" id="SDW76697.1"/>
    </source>
</evidence>
<keyword evidence="2" id="KW-0547">Nucleotide-binding</keyword>
<dbReference type="InterPro" id="IPR027417">
    <property type="entry name" value="P-loop_NTPase"/>
</dbReference>
<organism evidence="6 7">
    <name type="scientific">Amycolatopsis xylanica</name>
    <dbReference type="NCBI Taxonomy" id="589385"/>
    <lineage>
        <taxon>Bacteria</taxon>
        <taxon>Bacillati</taxon>
        <taxon>Actinomycetota</taxon>
        <taxon>Actinomycetes</taxon>
        <taxon>Pseudonocardiales</taxon>
        <taxon>Pseudonocardiaceae</taxon>
        <taxon>Amycolatopsis</taxon>
    </lineage>
</organism>
<gene>
    <name evidence="6" type="ORF">SAMN05421504_1011452</name>
</gene>
<dbReference type="PANTHER" id="PTHR42794">
    <property type="entry name" value="HEMIN IMPORT ATP-BINDING PROTEIN HMUV"/>
    <property type="match status" value="1"/>
</dbReference>
<dbReference type="InterPro" id="IPR017871">
    <property type="entry name" value="ABC_transporter-like_CS"/>
</dbReference>
<evidence type="ECO:0000256" key="1">
    <source>
        <dbReference type="ARBA" id="ARBA00022448"/>
    </source>
</evidence>
<dbReference type="FunFam" id="3.40.50.300:FF:000134">
    <property type="entry name" value="Iron-enterobactin ABC transporter ATP-binding protein"/>
    <property type="match status" value="1"/>
</dbReference>
<dbReference type="PANTHER" id="PTHR42794:SF1">
    <property type="entry name" value="HEMIN IMPORT ATP-BINDING PROTEIN HMUV"/>
    <property type="match status" value="1"/>
</dbReference>
<name>A0A1H2W814_9PSEU</name>
<keyword evidence="1" id="KW-0813">Transport</keyword>
<sequence>MTGLLLRGVGAGYAGKLVVRGVDGEVPDGGWLTIIGPNGAGKSTLLKAVAGLLPHVGEIRAGARPLRALPARERARLIGYAPQTPQLPDGLSVTDYVLLGRTPHLGFLAREGRRDLQLVSEALERLDLGALAARPLHALSGGERQRAVLARVLAQQPRVLLLDEPTTGLDIGHAQALLELVDRLRAEDGTTVIATVHDLTFAAQYADRLLLLNGGSVVASGTPSAVLTAPAVREHYAADAEILTTSGGELVVAPSRALNRGPSS</sequence>
<dbReference type="PROSITE" id="PS00211">
    <property type="entry name" value="ABC_TRANSPORTER_1"/>
    <property type="match status" value="1"/>
</dbReference>
<evidence type="ECO:0000256" key="2">
    <source>
        <dbReference type="ARBA" id="ARBA00022741"/>
    </source>
</evidence>
<evidence type="ECO:0000313" key="7">
    <source>
        <dbReference type="Proteomes" id="UP000199515"/>
    </source>
</evidence>
<feature type="domain" description="ABC transporter" evidence="5">
    <location>
        <begin position="4"/>
        <end position="239"/>
    </location>
</feature>
<keyword evidence="3 6" id="KW-0067">ATP-binding</keyword>
<evidence type="ECO:0000256" key="3">
    <source>
        <dbReference type="ARBA" id="ARBA00022840"/>
    </source>
</evidence>
<dbReference type="InterPro" id="IPR003593">
    <property type="entry name" value="AAA+_ATPase"/>
</dbReference>
<dbReference type="SMART" id="SM00382">
    <property type="entry name" value="AAA"/>
    <property type="match status" value="1"/>
</dbReference>